<evidence type="ECO:0000313" key="2">
    <source>
        <dbReference type="Proteomes" id="UP000179807"/>
    </source>
</evidence>
<dbReference type="RefSeq" id="XP_068346090.1">
    <property type="nucleotide sequence ID" value="XM_068496450.1"/>
</dbReference>
<dbReference type="VEuPathDB" id="TrichDB:TRFO_12137"/>
<dbReference type="SUPFAM" id="SSF47862">
    <property type="entry name" value="Saposin"/>
    <property type="match status" value="1"/>
</dbReference>
<dbReference type="EMBL" id="MLAK01001448">
    <property type="protein sequence ID" value="OHS92953.1"/>
    <property type="molecule type" value="Genomic_DNA"/>
</dbReference>
<accession>A0A1J4J2J2</accession>
<dbReference type="AlphaFoldDB" id="A0A1J4J2J2"/>
<proteinExistence type="predicted"/>
<gene>
    <name evidence="1" type="ORF">TRFO_12137</name>
</gene>
<reference evidence="1" key="1">
    <citation type="submission" date="2016-10" db="EMBL/GenBank/DDBJ databases">
        <authorList>
            <person name="Benchimol M."/>
            <person name="Almeida L.G."/>
            <person name="Vasconcelos A.T."/>
            <person name="Perreira-Neves A."/>
            <person name="Rosa I.A."/>
            <person name="Tasca T."/>
            <person name="Bogo M.R."/>
            <person name="de Souza W."/>
        </authorList>
    </citation>
    <scope>NUCLEOTIDE SEQUENCE [LARGE SCALE GENOMIC DNA]</scope>
    <source>
        <strain evidence="1">K</strain>
    </source>
</reference>
<protein>
    <submittedName>
        <fullName evidence="1">Uncharacterized protein</fullName>
    </submittedName>
</protein>
<dbReference type="GeneID" id="94831154"/>
<dbReference type="Proteomes" id="UP000179807">
    <property type="component" value="Unassembled WGS sequence"/>
</dbReference>
<dbReference type="Gene3D" id="1.10.225.10">
    <property type="entry name" value="Saposin-like"/>
    <property type="match status" value="1"/>
</dbReference>
<comment type="caution">
    <text evidence="1">The sequence shown here is derived from an EMBL/GenBank/DDBJ whole genome shotgun (WGS) entry which is preliminary data.</text>
</comment>
<evidence type="ECO:0000313" key="1">
    <source>
        <dbReference type="EMBL" id="OHS92953.1"/>
    </source>
</evidence>
<dbReference type="InterPro" id="IPR011001">
    <property type="entry name" value="Saposin-like"/>
</dbReference>
<name>A0A1J4J2J2_9EUKA</name>
<organism evidence="1 2">
    <name type="scientific">Tritrichomonas foetus</name>
    <dbReference type="NCBI Taxonomy" id="1144522"/>
    <lineage>
        <taxon>Eukaryota</taxon>
        <taxon>Metamonada</taxon>
        <taxon>Parabasalia</taxon>
        <taxon>Tritrichomonadida</taxon>
        <taxon>Tritrichomonadidae</taxon>
        <taxon>Tritrichomonas</taxon>
    </lineage>
</organism>
<keyword evidence="2" id="KW-1185">Reference proteome</keyword>
<sequence>MISFLLCSVLCETNITIYKLQMAEDRISNFECFNIVRLVNRQIQSGSSLNQTNTLIHDYCDKINGLRKEVCMSISKDKIPQIVALLHEEKTTEFVCDEIGYRKRSFGQRTPISLKDCEIVVDKIKSNFFLNSEKSKINNSQYEPTKEQFVSFLMRRFFVATGPICRDFPTETKLACYVISRIISKNFLPDISRRIPSKLVCKNLAAMHQIKIVN</sequence>